<dbReference type="GO" id="GO:0003964">
    <property type="term" value="F:RNA-directed DNA polymerase activity"/>
    <property type="evidence" value="ECO:0007669"/>
    <property type="project" value="UniProtKB-KW"/>
</dbReference>
<feature type="non-terminal residue" evidence="2">
    <location>
        <position position="87"/>
    </location>
</feature>
<dbReference type="InterPro" id="IPR041577">
    <property type="entry name" value="RT_RNaseH_2"/>
</dbReference>
<dbReference type="EMBL" id="BKCJ011318026">
    <property type="protein sequence ID" value="GFD19878.1"/>
    <property type="molecule type" value="Genomic_DNA"/>
</dbReference>
<name>A0A699UF56_TANCI</name>
<organism evidence="2">
    <name type="scientific">Tanacetum cinerariifolium</name>
    <name type="common">Dalmatian daisy</name>
    <name type="synonym">Chrysanthemum cinerariifolium</name>
    <dbReference type="NCBI Taxonomy" id="118510"/>
    <lineage>
        <taxon>Eukaryota</taxon>
        <taxon>Viridiplantae</taxon>
        <taxon>Streptophyta</taxon>
        <taxon>Embryophyta</taxon>
        <taxon>Tracheophyta</taxon>
        <taxon>Spermatophyta</taxon>
        <taxon>Magnoliopsida</taxon>
        <taxon>eudicotyledons</taxon>
        <taxon>Gunneridae</taxon>
        <taxon>Pentapetalae</taxon>
        <taxon>asterids</taxon>
        <taxon>campanulids</taxon>
        <taxon>Asterales</taxon>
        <taxon>Asteraceae</taxon>
        <taxon>Asteroideae</taxon>
        <taxon>Anthemideae</taxon>
        <taxon>Anthemidinae</taxon>
        <taxon>Tanacetum</taxon>
    </lineage>
</organism>
<dbReference type="InterPro" id="IPR043502">
    <property type="entry name" value="DNA/RNA_pol_sf"/>
</dbReference>
<dbReference type="AlphaFoldDB" id="A0A699UF56"/>
<dbReference type="PANTHER" id="PTHR34072">
    <property type="entry name" value="ENZYMATIC POLYPROTEIN-RELATED"/>
    <property type="match status" value="1"/>
</dbReference>
<keyword evidence="2" id="KW-0695">RNA-directed DNA polymerase</keyword>
<dbReference type="InterPro" id="IPR043128">
    <property type="entry name" value="Rev_trsase/Diguanyl_cyclase"/>
</dbReference>
<feature type="domain" description="Reverse transcriptase/retrotransposon-derived protein RNase H-like" evidence="1">
    <location>
        <begin position="25"/>
        <end position="67"/>
    </location>
</feature>
<evidence type="ECO:0000259" key="1">
    <source>
        <dbReference type="Pfam" id="PF17919"/>
    </source>
</evidence>
<proteinExistence type="predicted"/>
<accession>A0A699UF56</accession>
<keyword evidence="2" id="KW-0548">Nucleotidyltransferase</keyword>
<gene>
    <name evidence="2" type="ORF">Tci_891847</name>
</gene>
<comment type="caution">
    <text evidence="2">The sequence shown here is derived from an EMBL/GenBank/DDBJ whole genome shotgun (WGS) entry which is preliminary data.</text>
</comment>
<dbReference type="Pfam" id="PF17919">
    <property type="entry name" value="RT_RNaseH_2"/>
    <property type="match status" value="1"/>
</dbReference>
<dbReference type="Gene3D" id="3.30.70.270">
    <property type="match status" value="1"/>
</dbReference>
<protein>
    <submittedName>
        <fullName evidence="2">Putative reverse transcriptase domain-containing protein</fullName>
    </submittedName>
</protein>
<reference evidence="2" key="1">
    <citation type="journal article" date="2019" name="Sci. Rep.">
        <title>Draft genome of Tanacetum cinerariifolium, the natural source of mosquito coil.</title>
        <authorList>
            <person name="Yamashiro T."/>
            <person name="Shiraishi A."/>
            <person name="Satake H."/>
            <person name="Nakayama K."/>
        </authorList>
    </citation>
    <scope>NUCLEOTIDE SEQUENCE</scope>
</reference>
<sequence length="87" mass="10143">MIHQEFLQYFHITYYLDSEHQDYDWAEEQERAFKTLKDKLCNAPALALPDGTKDFMVYCDVSCQGLGDYDCEIRYHPSKANVVADAL</sequence>
<dbReference type="PANTHER" id="PTHR34072:SF52">
    <property type="entry name" value="RIBONUCLEASE H"/>
    <property type="match status" value="1"/>
</dbReference>
<dbReference type="SUPFAM" id="SSF56672">
    <property type="entry name" value="DNA/RNA polymerases"/>
    <property type="match status" value="1"/>
</dbReference>
<evidence type="ECO:0000313" key="2">
    <source>
        <dbReference type="EMBL" id="GFD19878.1"/>
    </source>
</evidence>
<keyword evidence="2" id="KW-0808">Transferase</keyword>